<keyword evidence="3" id="KW-1185">Reference proteome</keyword>
<dbReference type="AlphaFoldDB" id="A0AAC9MWN3"/>
<evidence type="ECO:0000256" key="1">
    <source>
        <dbReference type="SAM" id="MobiDB-lite"/>
    </source>
</evidence>
<sequence length="239" mass="25777">MARPIRCGCLTWASPQREHCEPARLIGCAPSDRHRSRRSVGVIGVRRNSQSGIPGGMAAIGDAAQRPPGVTRTPARHVDRSTWSSCRRVTRTPAVGAFRVTRTPALVTPTPARVTRTPALVTRTPALGCRRVTRTPAEGDCLVTRTPADGRQVVVAGVEMMSRPLVTRTPAVGAVGDSARVTRTPAEGVCRVTRTPDVRREASIRRVAQLLCRSVARLSLDRVAELLQMRELVSISSSP</sequence>
<evidence type="ECO:0000313" key="2">
    <source>
        <dbReference type="EMBL" id="AOS62398.1"/>
    </source>
</evidence>
<gene>
    <name evidence="2" type="ORF">TL08_07905</name>
</gene>
<name>A0AAC9MWN3_9PSEU</name>
<reference evidence="3" key="1">
    <citation type="submission" date="2016-03" db="EMBL/GenBank/DDBJ databases">
        <title>Complete genome sequence of the type strain Actinoalloteichus hymeniacidonis DSM 45092.</title>
        <authorList>
            <person name="Schaffert L."/>
            <person name="Albersmeier A."/>
            <person name="Winkler A."/>
            <person name="Kalinowski J."/>
            <person name="Zotchev S."/>
            <person name="Ruckert C."/>
        </authorList>
    </citation>
    <scope>NUCLEOTIDE SEQUENCE [LARGE SCALE GENOMIC DNA]</scope>
    <source>
        <strain evidence="3">HPA177(T) (DSM 45092(T))</strain>
    </source>
</reference>
<dbReference type="KEGG" id="ahm:TL08_07905"/>
<organism evidence="2 3">
    <name type="scientific">Actinoalloteichus hymeniacidonis</name>
    <dbReference type="NCBI Taxonomy" id="340345"/>
    <lineage>
        <taxon>Bacteria</taxon>
        <taxon>Bacillati</taxon>
        <taxon>Actinomycetota</taxon>
        <taxon>Actinomycetes</taxon>
        <taxon>Pseudonocardiales</taxon>
        <taxon>Pseudonocardiaceae</taxon>
        <taxon>Actinoalloteichus</taxon>
    </lineage>
</organism>
<accession>A0AAC9MWN3</accession>
<evidence type="ECO:0000313" key="3">
    <source>
        <dbReference type="Proteomes" id="UP000095210"/>
    </source>
</evidence>
<dbReference type="Proteomes" id="UP000095210">
    <property type="component" value="Chromosome"/>
</dbReference>
<feature type="region of interest" description="Disordered" evidence="1">
    <location>
        <begin position="47"/>
        <end position="81"/>
    </location>
</feature>
<proteinExistence type="predicted"/>
<protein>
    <submittedName>
        <fullName evidence="2">Uncharacterized protein</fullName>
    </submittedName>
</protein>
<dbReference type="EMBL" id="CP014859">
    <property type="protein sequence ID" value="AOS62398.1"/>
    <property type="molecule type" value="Genomic_DNA"/>
</dbReference>